<sequence>MTRTDTAWQNAELAQTFLEGVRGGIPLAAEQINLILKIINLALPKVETFLDLGCGDGVLGRAILAKYPTAKGVFLDFSETMLAAAKSKLGNNQNAEFISQDFGVKDWVKAVKNQGEFDLIVSGFAIHHQTDERKKEIYQEIFSLLKPGGLFLNLEHILSPSQWIETAFSEVFIDSLYEFHQRNQSGKSREEIAQEFYHRPDKVANILAPLEVQCDWLKEIGFINVDCYFKVLEIALFGGMKATQLSI</sequence>
<keyword evidence="2" id="KW-0489">Methyltransferase</keyword>
<reference evidence="2 3" key="1">
    <citation type="submission" date="2024-09" db="EMBL/GenBank/DDBJ databases">
        <title>Floridaenema gen nov. (Aerosakkonemataceae, Aerosakkonematales ord. nov., Cyanobacteria) from benthic tropical and subtropical fresh waters, with the description of four new species.</title>
        <authorList>
            <person name="Moretto J.A."/>
            <person name="Berthold D.E."/>
            <person name="Lefler F.W."/>
            <person name="Huang I.-S."/>
            <person name="Laughinghouse H. IV."/>
        </authorList>
    </citation>
    <scope>NUCLEOTIDE SEQUENCE [LARGE SCALE GENOMIC DNA]</scope>
    <source>
        <strain evidence="2 3">BLCC-F46</strain>
    </source>
</reference>
<dbReference type="SUPFAM" id="SSF53335">
    <property type="entry name" value="S-adenosyl-L-methionine-dependent methyltransferases"/>
    <property type="match status" value="1"/>
</dbReference>
<dbReference type="CDD" id="cd02440">
    <property type="entry name" value="AdoMet_MTases"/>
    <property type="match status" value="1"/>
</dbReference>
<dbReference type="PROSITE" id="PS51683">
    <property type="entry name" value="SAM_OMT_II"/>
    <property type="match status" value="1"/>
</dbReference>
<dbReference type="InterPro" id="IPR016461">
    <property type="entry name" value="COMT-like"/>
</dbReference>
<dbReference type="EC" id="2.1.-.-" evidence="2"/>
<dbReference type="Gene3D" id="3.40.50.150">
    <property type="entry name" value="Vaccinia Virus protein VP39"/>
    <property type="match status" value="1"/>
</dbReference>
<dbReference type="Proteomes" id="UP001576774">
    <property type="component" value="Unassembled WGS sequence"/>
</dbReference>
<evidence type="ECO:0000313" key="2">
    <source>
        <dbReference type="EMBL" id="MFB2876650.1"/>
    </source>
</evidence>
<accession>A0ABV4X1J5</accession>
<dbReference type="Pfam" id="PF13649">
    <property type="entry name" value="Methyltransf_25"/>
    <property type="match status" value="1"/>
</dbReference>
<name>A0ABV4X1J5_9CYAN</name>
<protein>
    <submittedName>
        <fullName evidence="2">Class I SAM-dependent methyltransferase</fullName>
        <ecNumber evidence="2">2.1.-.-</ecNumber>
    </submittedName>
</protein>
<dbReference type="InterPro" id="IPR041698">
    <property type="entry name" value="Methyltransf_25"/>
</dbReference>
<dbReference type="RefSeq" id="WP_413269775.1">
    <property type="nucleotide sequence ID" value="NZ_JBHFNQ010000056.1"/>
</dbReference>
<organism evidence="2 3">
    <name type="scientific">Floridaenema aerugineum BLCC-F46</name>
    <dbReference type="NCBI Taxonomy" id="3153654"/>
    <lineage>
        <taxon>Bacteria</taxon>
        <taxon>Bacillati</taxon>
        <taxon>Cyanobacteriota</taxon>
        <taxon>Cyanophyceae</taxon>
        <taxon>Oscillatoriophycideae</taxon>
        <taxon>Aerosakkonematales</taxon>
        <taxon>Aerosakkonemataceae</taxon>
        <taxon>Floridanema</taxon>
        <taxon>Floridanema aerugineum</taxon>
    </lineage>
</organism>
<proteinExistence type="predicted"/>
<dbReference type="GO" id="GO:0032259">
    <property type="term" value="P:methylation"/>
    <property type="evidence" value="ECO:0007669"/>
    <property type="project" value="UniProtKB-KW"/>
</dbReference>
<gene>
    <name evidence="2" type="ORF">ACE1CC_07135</name>
</gene>
<dbReference type="InterPro" id="IPR029063">
    <property type="entry name" value="SAM-dependent_MTases_sf"/>
</dbReference>
<evidence type="ECO:0000259" key="1">
    <source>
        <dbReference type="Pfam" id="PF13649"/>
    </source>
</evidence>
<keyword evidence="2" id="KW-0808">Transferase</keyword>
<evidence type="ECO:0000313" key="3">
    <source>
        <dbReference type="Proteomes" id="UP001576774"/>
    </source>
</evidence>
<keyword evidence="3" id="KW-1185">Reference proteome</keyword>
<dbReference type="PANTHER" id="PTHR43591">
    <property type="entry name" value="METHYLTRANSFERASE"/>
    <property type="match status" value="1"/>
</dbReference>
<comment type="caution">
    <text evidence="2">The sequence shown here is derived from an EMBL/GenBank/DDBJ whole genome shotgun (WGS) entry which is preliminary data.</text>
</comment>
<feature type="domain" description="Methyltransferase" evidence="1">
    <location>
        <begin position="50"/>
        <end position="149"/>
    </location>
</feature>
<dbReference type="EMBL" id="JBHFNQ010000056">
    <property type="protein sequence ID" value="MFB2876650.1"/>
    <property type="molecule type" value="Genomic_DNA"/>
</dbReference>
<dbReference type="GO" id="GO:0008168">
    <property type="term" value="F:methyltransferase activity"/>
    <property type="evidence" value="ECO:0007669"/>
    <property type="project" value="UniProtKB-KW"/>
</dbReference>